<dbReference type="EMBL" id="CP000477">
    <property type="protein sequence ID" value="ABK14552.1"/>
    <property type="molecule type" value="Genomic_DNA"/>
</dbReference>
<dbReference type="InterPro" id="IPR036676">
    <property type="entry name" value="PurM-like_C_sf"/>
</dbReference>
<organism evidence="3 4">
    <name type="scientific">Methanothrix thermoacetophila (strain DSM 6194 / JCM 14653 / NBRC 101360 / PT)</name>
    <name type="common">Methanosaeta thermophila</name>
    <dbReference type="NCBI Taxonomy" id="349307"/>
    <lineage>
        <taxon>Archaea</taxon>
        <taxon>Methanobacteriati</taxon>
        <taxon>Methanobacteriota</taxon>
        <taxon>Stenosarchaea group</taxon>
        <taxon>Methanomicrobia</taxon>
        <taxon>Methanotrichales</taxon>
        <taxon>Methanotrichaceae</taxon>
        <taxon>Methanothrix</taxon>
    </lineage>
</organism>
<evidence type="ECO:0000313" key="3">
    <source>
        <dbReference type="EMBL" id="ABK14552.1"/>
    </source>
</evidence>
<dbReference type="SUPFAM" id="SSF56042">
    <property type="entry name" value="PurM C-terminal domain-like"/>
    <property type="match status" value="1"/>
</dbReference>
<dbReference type="AlphaFoldDB" id="A0B778"/>
<gene>
    <name evidence="3" type="ordered locus">Mthe_0762</name>
</gene>
<dbReference type="InterPro" id="IPR036921">
    <property type="entry name" value="PurM-like_N_sf"/>
</dbReference>
<dbReference type="NCBIfam" id="TIGR03267">
    <property type="entry name" value="methan_mark_2"/>
    <property type="match status" value="1"/>
</dbReference>
<sequence>MVTMTIESLVSELRSFVGITRKRSIGDMLGYFPDISDKVIADFGEDAAVIDNGDEVLLLAADGIWSVLMDADPEWAGYCAVLVNVHDIAAMGGTPIAMVDVLSVNSPEVTDAVLRGVKRGIEKFGVPIVGGHLHPDTPYSALDVAILGKARKDGVILSSTAEPGDSVVVAVDLDGTVHPSFRINFDSTSHKDRETLARQISSMRALGERKLVTAGKDISNPGMLGTLGMLLETSGVGAVVDLDAIPVPESLNLVDWMKMYPGMGFVVTTRDPSEVVDVFGKHGLSAARIGRVIEERRLEVVKGEERAVLFDFERDRVTGIN</sequence>
<accession>A0B778</accession>
<dbReference type="InterPro" id="IPR016188">
    <property type="entry name" value="PurM-like_N"/>
</dbReference>
<dbReference type="GO" id="GO:0009030">
    <property type="term" value="F:thiamine-phosphate kinase activity"/>
    <property type="evidence" value="ECO:0007669"/>
    <property type="project" value="InterPro"/>
</dbReference>
<feature type="domain" description="PurM-like N-terminal" evidence="1">
    <location>
        <begin position="44"/>
        <end position="148"/>
    </location>
</feature>
<evidence type="ECO:0000313" key="4">
    <source>
        <dbReference type="Proteomes" id="UP000000674"/>
    </source>
</evidence>
<proteinExistence type="predicted"/>
<dbReference type="SUPFAM" id="SSF55326">
    <property type="entry name" value="PurM N-terminal domain-like"/>
    <property type="match status" value="1"/>
</dbReference>
<protein>
    <submittedName>
        <fullName evidence="3">AIR synthase related protein domain protein</fullName>
    </submittedName>
</protein>
<dbReference type="STRING" id="349307.Mthe_0762"/>
<dbReference type="PANTHER" id="PTHR30270">
    <property type="entry name" value="THIAMINE-MONOPHOSPHATE KINASE"/>
    <property type="match status" value="1"/>
</dbReference>
<dbReference type="InterPro" id="IPR006283">
    <property type="entry name" value="ThiL-like"/>
</dbReference>
<dbReference type="PIRSF" id="PIRSF036540">
    <property type="entry name" value="UCP036540_AIR"/>
    <property type="match status" value="1"/>
</dbReference>
<dbReference type="Pfam" id="PF02769">
    <property type="entry name" value="AIRS_C"/>
    <property type="match status" value="1"/>
</dbReference>
<dbReference type="CDD" id="cd02192">
    <property type="entry name" value="PurM-like3"/>
    <property type="match status" value="1"/>
</dbReference>
<dbReference type="Gene3D" id="3.30.1330.10">
    <property type="entry name" value="PurM-like, N-terminal domain"/>
    <property type="match status" value="1"/>
</dbReference>
<reference evidence="3 4" key="1">
    <citation type="submission" date="2006-10" db="EMBL/GenBank/DDBJ databases">
        <title>Complete sequence of Methanosaeta thermophila PT.</title>
        <authorList>
            <consortium name="US DOE Joint Genome Institute"/>
            <person name="Copeland A."/>
            <person name="Lucas S."/>
            <person name="Lapidus A."/>
            <person name="Barry K."/>
            <person name="Detter J.C."/>
            <person name="Glavina del Rio T."/>
            <person name="Hammon N."/>
            <person name="Israni S."/>
            <person name="Pitluck S."/>
            <person name="Chain P."/>
            <person name="Malfatti S."/>
            <person name="Shin M."/>
            <person name="Vergez L."/>
            <person name="Schmutz J."/>
            <person name="Larimer F."/>
            <person name="Land M."/>
            <person name="Hauser L."/>
            <person name="Kyrpides N."/>
            <person name="Kim E."/>
            <person name="Smith K.S."/>
            <person name="Ingram-Smith C."/>
            <person name="Richardson P."/>
        </authorList>
    </citation>
    <scope>NUCLEOTIDE SEQUENCE [LARGE SCALE GENOMIC DNA]</scope>
    <source>
        <strain evidence="4">DSM 6194 / JCM 14653 / NBRC 101360 / PT</strain>
    </source>
</reference>
<dbReference type="HOGENOM" id="CLU_073250_0_0_2"/>
<dbReference type="Pfam" id="PF00586">
    <property type="entry name" value="AIRS"/>
    <property type="match status" value="1"/>
</dbReference>
<evidence type="ECO:0000259" key="1">
    <source>
        <dbReference type="Pfam" id="PF00586"/>
    </source>
</evidence>
<dbReference type="Proteomes" id="UP000000674">
    <property type="component" value="Chromosome"/>
</dbReference>
<keyword evidence="4" id="KW-1185">Reference proteome</keyword>
<dbReference type="InterPro" id="IPR010918">
    <property type="entry name" value="PurM-like_C_dom"/>
</dbReference>
<feature type="domain" description="PurM-like C-terminal" evidence="2">
    <location>
        <begin position="163"/>
        <end position="301"/>
    </location>
</feature>
<dbReference type="PANTHER" id="PTHR30270:SF0">
    <property type="entry name" value="THIAMINE-MONOPHOSPHATE KINASE"/>
    <property type="match status" value="1"/>
</dbReference>
<name>A0B778_METTP</name>
<dbReference type="InterPro" id="IPR017668">
    <property type="entry name" value="Methan_mark_2"/>
</dbReference>
<dbReference type="KEGG" id="mtp:Mthe_0762"/>
<dbReference type="Gene3D" id="3.90.650.10">
    <property type="entry name" value="PurM-like C-terminal domain"/>
    <property type="match status" value="1"/>
</dbReference>
<dbReference type="InterPro" id="IPR011413">
    <property type="entry name" value="UCP036540_AIR"/>
</dbReference>
<dbReference type="GO" id="GO:0009228">
    <property type="term" value="P:thiamine biosynthetic process"/>
    <property type="evidence" value="ECO:0007669"/>
    <property type="project" value="InterPro"/>
</dbReference>
<evidence type="ECO:0000259" key="2">
    <source>
        <dbReference type="Pfam" id="PF02769"/>
    </source>
</evidence>